<dbReference type="SUPFAM" id="SSF54197">
    <property type="entry name" value="HIT-like"/>
    <property type="match status" value="1"/>
</dbReference>
<evidence type="ECO:0000313" key="5">
    <source>
        <dbReference type="EMBL" id="PWG16182.1"/>
    </source>
</evidence>
<dbReference type="InterPro" id="IPR019808">
    <property type="entry name" value="Histidine_triad_CS"/>
</dbReference>
<feature type="domain" description="HIT" evidence="4">
    <location>
        <begin position="104"/>
        <end position="211"/>
    </location>
</feature>
<dbReference type="PROSITE" id="PS51084">
    <property type="entry name" value="HIT_2"/>
    <property type="match status" value="1"/>
</dbReference>
<comment type="caution">
    <text evidence="5">The sequence shown here is derived from an EMBL/GenBank/DDBJ whole genome shotgun (WGS) entry which is preliminary data.</text>
</comment>
<protein>
    <submittedName>
        <fullName evidence="5">HIT family hydrolase</fullName>
    </submittedName>
</protein>
<dbReference type="GO" id="GO:0016787">
    <property type="term" value="F:hydrolase activity"/>
    <property type="evidence" value="ECO:0007669"/>
    <property type="project" value="UniProtKB-KW"/>
</dbReference>
<dbReference type="Proteomes" id="UP000245293">
    <property type="component" value="Unassembled WGS sequence"/>
</dbReference>
<dbReference type="InterPro" id="IPR036265">
    <property type="entry name" value="HIT-like_sf"/>
</dbReference>
<gene>
    <name evidence="5" type="ORF">DFK10_12620</name>
</gene>
<dbReference type="Gene3D" id="3.30.428.10">
    <property type="entry name" value="HIT-like"/>
    <property type="match status" value="1"/>
</dbReference>
<dbReference type="PANTHER" id="PTHR42997:SF1">
    <property type="entry name" value="AP-4-A PHOSPHORYLASE"/>
    <property type="match status" value="1"/>
</dbReference>
<sequence>MTAVTNFWAYLGDGLYAHRRPSDGYVPGSIRYNVLKRAKYRCELCGAHEDQIALHVDHIIPRAKGGSDDQNNLQALCMTCNTNKRDNDDTDFRGVVDSYNERAAGCLFCEIEPERVVAESELAYAVRDAFPVTDYHTLVIPKRHVADYFDLYQPELNAIHALLQDQKGFIEQAYPMVKGFNVGINAGECAGQTVFHVHVHLIPRRVGDVERPKGGVRGVIPEKQSY</sequence>
<dbReference type="Pfam" id="PF01844">
    <property type="entry name" value="HNH"/>
    <property type="match status" value="1"/>
</dbReference>
<evidence type="ECO:0000256" key="2">
    <source>
        <dbReference type="PIRSR" id="PIRSR601310-3"/>
    </source>
</evidence>
<dbReference type="InterPro" id="IPR001310">
    <property type="entry name" value="Histidine_triad_HIT"/>
</dbReference>
<dbReference type="InterPro" id="IPR052908">
    <property type="entry name" value="AP-4-A_phosphorylase"/>
</dbReference>
<evidence type="ECO:0000259" key="4">
    <source>
        <dbReference type="PROSITE" id="PS51084"/>
    </source>
</evidence>
<dbReference type="OrthoDB" id="9784774at2"/>
<dbReference type="PANTHER" id="PTHR42997">
    <property type="entry name" value="HIT FAMILY HYDROLASE"/>
    <property type="match status" value="1"/>
</dbReference>
<dbReference type="InterPro" id="IPR011146">
    <property type="entry name" value="HIT-like"/>
</dbReference>
<dbReference type="InterPro" id="IPR002711">
    <property type="entry name" value="HNH"/>
</dbReference>
<dbReference type="GO" id="GO:0003676">
    <property type="term" value="F:nucleic acid binding"/>
    <property type="evidence" value="ECO:0007669"/>
    <property type="project" value="InterPro"/>
</dbReference>
<accession>A0A2V1P4E2</accession>
<feature type="active site" description="Tele-AMP-histidine intermediate" evidence="1">
    <location>
        <position position="198"/>
    </location>
</feature>
<evidence type="ECO:0000313" key="6">
    <source>
        <dbReference type="Proteomes" id="UP000245293"/>
    </source>
</evidence>
<evidence type="ECO:0000256" key="3">
    <source>
        <dbReference type="PROSITE-ProRule" id="PRU00464"/>
    </source>
</evidence>
<organism evidence="5 6">
    <name type="scientific">Salibaculum griseiflavum</name>
    <dbReference type="NCBI Taxonomy" id="1914409"/>
    <lineage>
        <taxon>Bacteria</taxon>
        <taxon>Pseudomonadati</taxon>
        <taxon>Pseudomonadota</taxon>
        <taxon>Alphaproteobacteria</taxon>
        <taxon>Rhodobacterales</taxon>
        <taxon>Roseobacteraceae</taxon>
        <taxon>Salibaculum</taxon>
    </lineage>
</organism>
<dbReference type="Gene3D" id="1.10.30.50">
    <property type="match status" value="1"/>
</dbReference>
<dbReference type="PRINTS" id="PR00332">
    <property type="entry name" value="HISTRIAD"/>
</dbReference>
<dbReference type="GO" id="GO:0004519">
    <property type="term" value="F:endonuclease activity"/>
    <property type="evidence" value="ECO:0007669"/>
    <property type="project" value="InterPro"/>
</dbReference>
<dbReference type="Pfam" id="PF01230">
    <property type="entry name" value="HIT"/>
    <property type="match status" value="1"/>
</dbReference>
<dbReference type="InterPro" id="IPR003615">
    <property type="entry name" value="HNH_nuc"/>
</dbReference>
<dbReference type="PROSITE" id="PS00892">
    <property type="entry name" value="HIT_1"/>
    <property type="match status" value="1"/>
</dbReference>
<keyword evidence="6" id="KW-1185">Reference proteome</keyword>
<feature type="short sequence motif" description="Histidine triad motif" evidence="2 3">
    <location>
        <begin position="196"/>
        <end position="200"/>
    </location>
</feature>
<name>A0A2V1P4E2_9RHOB</name>
<evidence type="ECO:0000256" key="1">
    <source>
        <dbReference type="PIRSR" id="PIRSR601310-1"/>
    </source>
</evidence>
<dbReference type="SMART" id="SM00507">
    <property type="entry name" value="HNHc"/>
    <property type="match status" value="1"/>
</dbReference>
<dbReference type="CDD" id="cd00085">
    <property type="entry name" value="HNHc"/>
    <property type="match status" value="1"/>
</dbReference>
<reference evidence="6" key="1">
    <citation type="submission" date="2018-05" db="EMBL/GenBank/DDBJ databases">
        <authorList>
            <person name="Du Z."/>
            <person name="Wang X."/>
        </authorList>
    </citation>
    <scope>NUCLEOTIDE SEQUENCE [LARGE SCALE GENOMIC DNA]</scope>
    <source>
        <strain evidence="6">WDS4C29</strain>
    </source>
</reference>
<dbReference type="EMBL" id="QETF01000016">
    <property type="protein sequence ID" value="PWG16182.1"/>
    <property type="molecule type" value="Genomic_DNA"/>
</dbReference>
<keyword evidence="5" id="KW-0378">Hydrolase</keyword>
<dbReference type="AlphaFoldDB" id="A0A2V1P4E2"/>
<dbReference type="RefSeq" id="WP_109389400.1">
    <property type="nucleotide sequence ID" value="NZ_QETF01000016.1"/>
</dbReference>
<dbReference type="GO" id="GO:0008270">
    <property type="term" value="F:zinc ion binding"/>
    <property type="evidence" value="ECO:0007669"/>
    <property type="project" value="InterPro"/>
</dbReference>
<proteinExistence type="predicted"/>